<gene>
    <name evidence="1" type="ORF">LCGC14_0391860</name>
</gene>
<protein>
    <submittedName>
        <fullName evidence="1">Uncharacterized protein</fullName>
    </submittedName>
</protein>
<comment type="caution">
    <text evidence="1">The sequence shown here is derived from an EMBL/GenBank/DDBJ whole genome shotgun (WGS) entry which is preliminary data.</text>
</comment>
<dbReference type="EMBL" id="LAZR01000329">
    <property type="protein sequence ID" value="KKN74247.1"/>
    <property type="molecule type" value="Genomic_DNA"/>
</dbReference>
<accession>A0A0F9TH47</accession>
<dbReference type="AlphaFoldDB" id="A0A0F9TH47"/>
<organism evidence="1">
    <name type="scientific">marine sediment metagenome</name>
    <dbReference type="NCBI Taxonomy" id="412755"/>
    <lineage>
        <taxon>unclassified sequences</taxon>
        <taxon>metagenomes</taxon>
        <taxon>ecological metagenomes</taxon>
    </lineage>
</organism>
<sequence length="97" mass="10506">MMKGQMLCSSEAYKSALRVVAISPLRVHFDIILTIAQCADHLAKTTRFSAAEIAQMGATGWLHGKFRIGFGEHMAAVITSADEMNLSLSDALTSYSI</sequence>
<proteinExistence type="predicted"/>
<reference evidence="1" key="1">
    <citation type="journal article" date="2015" name="Nature">
        <title>Complex archaea that bridge the gap between prokaryotes and eukaryotes.</title>
        <authorList>
            <person name="Spang A."/>
            <person name="Saw J.H."/>
            <person name="Jorgensen S.L."/>
            <person name="Zaremba-Niedzwiedzka K."/>
            <person name="Martijn J."/>
            <person name="Lind A.E."/>
            <person name="van Eijk R."/>
            <person name="Schleper C."/>
            <person name="Guy L."/>
            <person name="Ettema T.J."/>
        </authorList>
    </citation>
    <scope>NUCLEOTIDE SEQUENCE</scope>
</reference>
<name>A0A0F9TH47_9ZZZZ</name>
<evidence type="ECO:0000313" key="1">
    <source>
        <dbReference type="EMBL" id="KKN74247.1"/>
    </source>
</evidence>